<gene>
    <name evidence="8" type="primary">glcF</name>
    <name evidence="8" type="ORF">GCM10011322_29520</name>
</gene>
<organism evidence="8 9">
    <name type="scientific">Salinarimonas ramus</name>
    <dbReference type="NCBI Taxonomy" id="690164"/>
    <lineage>
        <taxon>Bacteria</taxon>
        <taxon>Pseudomonadati</taxon>
        <taxon>Pseudomonadota</taxon>
        <taxon>Alphaproteobacteria</taxon>
        <taxon>Hyphomicrobiales</taxon>
        <taxon>Salinarimonadaceae</taxon>
        <taxon>Salinarimonas</taxon>
    </lineage>
</organism>
<dbReference type="Pfam" id="PF13183">
    <property type="entry name" value="Fer4_8"/>
    <property type="match status" value="1"/>
</dbReference>
<evidence type="ECO:0000256" key="4">
    <source>
        <dbReference type="ARBA" id="ARBA00023004"/>
    </source>
</evidence>
<dbReference type="EC" id="1.1.99.14" evidence="6"/>
<dbReference type="Gene3D" id="1.10.1060.10">
    <property type="entry name" value="Alpha-helical ferredoxin"/>
    <property type="match status" value="1"/>
</dbReference>
<dbReference type="EMBL" id="BMMF01000008">
    <property type="protein sequence ID" value="GGK40458.1"/>
    <property type="molecule type" value="Genomic_DNA"/>
</dbReference>
<dbReference type="InterPro" id="IPR017900">
    <property type="entry name" value="4Fe4S_Fe_S_CS"/>
</dbReference>
<name>A0A917V4Y9_9HYPH</name>
<comment type="catalytic activity">
    <reaction evidence="6">
        <text>glycolate + A = glyoxylate + AH2</text>
        <dbReference type="Rhea" id="RHEA:21264"/>
        <dbReference type="ChEBI" id="CHEBI:13193"/>
        <dbReference type="ChEBI" id="CHEBI:17499"/>
        <dbReference type="ChEBI" id="CHEBI:29805"/>
        <dbReference type="ChEBI" id="CHEBI:36655"/>
        <dbReference type="EC" id="1.1.99.14"/>
    </reaction>
</comment>
<comment type="cofactor">
    <cofactor evidence="6">
        <name>[4Fe-4S] cluster</name>
        <dbReference type="ChEBI" id="CHEBI:49883"/>
    </cofactor>
    <text evidence="6">Binds 2 [4Fe-4S] clusters.</text>
</comment>
<feature type="domain" description="4Fe-4S ferredoxin-type" evidence="7">
    <location>
        <begin position="16"/>
        <end position="45"/>
    </location>
</feature>
<reference evidence="8 9" key="1">
    <citation type="journal article" date="2014" name="Int. J. Syst. Evol. Microbiol.">
        <title>Complete genome sequence of Corynebacterium casei LMG S-19264T (=DSM 44701T), isolated from a smear-ripened cheese.</title>
        <authorList>
            <consortium name="US DOE Joint Genome Institute (JGI-PGF)"/>
            <person name="Walter F."/>
            <person name="Albersmeier A."/>
            <person name="Kalinowski J."/>
            <person name="Ruckert C."/>
        </authorList>
    </citation>
    <scope>NUCLEOTIDE SEQUENCE [LARGE SCALE GENOMIC DNA]</scope>
    <source>
        <strain evidence="8 9">CGMCC 1.9161</strain>
    </source>
</reference>
<dbReference type="InterPro" id="IPR004017">
    <property type="entry name" value="Cys_rich_dom"/>
</dbReference>
<sequence length="453" mass="49136">MQTNFTPDQLRDPAMRESEKILRTCVHCGFCTATCPTYLLLGDELDSPRGRIYLMKDMLENGKPATEEVVKHVDRCLSCLSCMTTCPSGVHYMHLVDHARAYIEQTYERPWHDRLLRATLAKILPYPSRFRLALLGAKLGAPFKGVARAIPKLGPRLAGMLDLAPRRLPARAASDGPQVFPAIGARRGRVAILQGCAQRVLDPGINEATVRLLTRNGIEVVQAKGEGCCGALVHHMGREHDGHAFAKRAIDVWTREIEGEGLDAIVITASGCGTTIKDYGFMLREDAAYAEKAKRVSALAKDVTEYLTTLKVVAPARDVSGLTVAYHSACSMQHGQQIRLEPKALLKKAGFAVKDVPEGHICCGSAGTYNLLQPEIAGQLRARKVANIEKIAPDLIATGNIGCMTQIGKGTAIPIVHTAELIDWATGGPLPRALEEAGWQDRPMAAPTRAAAE</sequence>
<dbReference type="PROSITE" id="PS51379">
    <property type="entry name" value="4FE4S_FER_2"/>
    <property type="match status" value="2"/>
</dbReference>
<protein>
    <recommendedName>
        <fullName evidence="6">Glycolate oxidase iron-sulfur subunit</fullName>
        <ecNumber evidence="6">1.1.99.14</ecNumber>
    </recommendedName>
</protein>
<keyword evidence="5 6" id="KW-0411">Iron-sulfur</keyword>
<proteinExistence type="predicted"/>
<keyword evidence="6" id="KW-0813">Transport</keyword>
<dbReference type="Pfam" id="PF02754">
    <property type="entry name" value="CCG"/>
    <property type="match status" value="2"/>
</dbReference>
<keyword evidence="2 6" id="KW-0479">Metal-binding</keyword>
<dbReference type="PANTHER" id="PTHR32479">
    <property type="entry name" value="GLYCOLATE OXIDASE IRON-SULFUR SUBUNIT"/>
    <property type="match status" value="1"/>
</dbReference>
<dbReference type="GO" id="GO:0046872">
    <property type="term" value="F:metal ion binding"/>
    <property type="evidence" value="ECO:0007669"/>
    <property type="project" value="UniProtKB-UniRule"/>
</dbReference>
<evidence type="ECO:0000313" key="8">
    <source>
        <dbReference type="EMBL" id="GGK40458.1"/>
    </source>
</evidence>
<keyword evidence="6" id="KW-0249">Electron transport</keyword>
<evidence type="ECO:0000256" key="1">
    <source>
        <dbReference type="ARBA" id="ARBA00022485"/>
    </source>
</evidence>
<evidence type="ECO:0000256" key="3">
    <source>
        <dbReference type="ARBA" id="ARBA00022737"/>
    </source>
</evidence>
<keyword evidence="4 6" id="KW-0408">Iron</keyword>
<dbReference type="GO" id="GO:0019154">
    <property type="term" value="F:glycolate dehydrogenase activity"/>
    <property type="evidence" value="ECO:0007669"/>
    <property type="project" value="UniProtKB-EC"/>
</dbReference>
<dbReference type="InterPro" id="IPR009051">
    <property type="entry name" value="Helical_ferredxn"/>
</dbReference>
<dbReference type="AlphaFoldDB" id="A0A917V4Y9"/>
<evidence type="ECO:0000256" key="6">
    <source>
        <dbReference type="PIRNR" id="PIRNR000139"/>
    </source>
</evidence>
<comment type="caution">
    <text evidence="8">The sequence shown here is derived from an EMBL/GenBank/DDBJ whole genome shotgun (WGS) entry which is preliminary data.</text>
</comment>
<keyword evidence="1 6" id="KW-0004">4Fe-4S</keyword>
<evidence type="ECO:0000259" key="7">
    <source>
        <dbReference type="PROSITE" id="PS51379"/>
    </source>
</evidence>
<evidence type="ECO:0000256" key="5">
    <source>
        <dbReference type="ARBA" id="ARBA00023014"/>
    </source>
</evidence>
<comment type="function">
    <text evidence="6">Component of a complex that catalyzes the oxidation of glycolate to glyoxylate.</text>
</comment>
<evidence type="ECO:0000313" key="9">
    <source>
        <dbReference type="Proteomes" id="UP000600449"/>
    </source>
</evidence>
<dbReference type="NCBIfam" id="NF008434">
    <property type="entry name" value="PRK11274.1"/>
    <property type="match status" value="1"/>
</dbReference>
<dbReference type="InterPro" id="IPR012257">
    <property type="entry name" value="Glc_ox_4Fe-4S"/>
</dbReference>
<dbReference type="Proteomes" id="UP000600449">
    <property type="component" value="Unassembled WGS sequence"/>
</dbReference>
<dbReference type="RefSeq" id="WP_188913985.1">
    <property type="nucleotide sequence ID" value="NZ_BMMF01000008.1"/>
</dbReference>
<dbReference type="PANTHER" id="PTHR32479:SF17">
    <property type="entry name" value="GLYCOLATE OXIDASE IRON-SULFUR SUBUNIT"/>
    <property type="match status" value="1"/>
</dbReference>
<dbReference type="PROSITE" id="PS00198">
    <property type="entry name" value="4FE4S_FER_1"/>
    <property type="match status" value="1"/>
</dbReference>
<dbReference type="SUPFAM" id="SSF54862">
    <property type="entry name" value="4Fe-4S ferredoxins"/>
    <property type="match status" value="1"/>
</dbReference>
<evidence type="ECO:0000256" key="2">
    <source>
        <dbReference type="ARBA" id="ARBA00022723"/>
    </source>
</evidence>
<dbReference type="PIRSF" id="PIRSF000139">
    <property type="entry name" value="Glc_ox_4Fe-4S"/>
    <property type="match status" value="1"/>
</dbReference>
<accession>A0A917V4Y9</accession>
<keyword evidence="9" id="KW-1185">Reference proteome</keyword>
<dbReference type="FunFam" id="1.10.1060.10:FF:000012">
    <property type="entry name" value="Glycolate oxidase iron-sulfur subunit"/>
    <property type="match status" value="1"/>
</dbReference>
<feature type="domain" description="4Fe-4S ferredoxin-type" evidence="7">
    <location>
        <begin position="67"/>
        <end position="96"/>
    </location>
</feature>
<comment type="catalytic activity">
    <reaction evidence="6">
        <text>(R)-lactate + A = pyruvate + AH2</text>
        <dbReference type="Rhea" id="RHEA:15089"/>
        <dbReference type="ChEBI" id="CHEBI:13193"/>
        <dbReference type="ChEBI" id="CHEBI:15361"/>
        <dbReference type="ChEBI" id="CHEBI:16004"/>
        <dbReference type="ChEBI" id="CHEBI:17499"/>
    </reaction>
</comment>
<keyword evidence="3" id="KW-0677">Repeat</keyword>
<dbReference type="GO" id="GO:0051539">
    <property type="term" value="F:4 iron, 4 sulfur cluster binding"/>
    <property type="evidence" value="ECO:0007669"/>
    <property type="project" value="UniProtKB-UniRule"/>
</dbReference>
<dbReference type="InterPro" id="IPR017896">
    <property type="entry name" value="4Fe4S_Fe-S-bd"/>
</dbReference>